<dbReference type="Pfam" id="PF08100">
    <property type="entry name" value="Dimerisation"/>
    <property type="match status" value="1"/>
</dbReference>
<dbReference type="InterPro" id="IPR016461">
    <property type="entry name" value="COMT-like"/>
</dbReference>
<evidence type="ECO:0000256" key="3">
    <source>
        <dbReference type="ARBA" id="ARBA00022691"/>
    </source>
</evidence>
<dbReference type="GO" id="GO:0032259">
    <property type="term" value="P:methylation"/>
    <property type="evidence" value="ECO:0007669"/>
    <property type="project" value="UniProtKB-KW"/>
</dbReference>
<dbReference type="PANTHER" id="PTHR43712">
    <property type="entry name" value="PUTATIVE (AFU_ORTHOLOGUE AFUA_4G14580)-RELATED"/>
    <property type="match status" value="1"/>
</dbReference>
<keyword evidence="1" id="KW-0489">Methyltransferase</keyword>
<dbReference type="InParanoid" id="A0A1E1KZM2"/>
<dbReference type="InterPro" id="IPR001077">
    <property type="entry name" value="COMT_C"/>
</dbReference>
<dbReference type="SUPFAM" id="SSF46785">
    <property type="entry name" value="Winged helix' DNA-binding domain"/>
    <property type="match status" value="1"/>
</dbReference>
<dbReference type="Gene3D" id="1.10.10.10">
    <property type="entry name" value="Winged helix-like DNA-binding domain superfamily/Winged helix DNA-binding domain"/>
    <property type="match status" value="1"/>
</dbReference>
<gene>
    <name evidence="7" type="ORF">RCO7_07609</name>
</gene>
<feature type="domain" description="O-methyltransferase dimerisation" evidence="6">
    <location>
        <begin position="55"/>
        <end position="100"/>
    </location>
</feature>
<sequence>MESIKNQITDLASKSDNAGRMEILSALRGLQCSLETPYQTQMRLYDLHFQIAMTRVGCDLGLFKTLSESETPVTVQDLANKTGAAPQLLGRILRYLASCHHIAETGTDEFTANNITRALAEPDREGGVHLSFDVCGPVTQALPDFLLETKWQNIVSNTKTAFNLAWKTTLPNFVWLRQQPQFWDYLHKALQVQHSSDWLSGFDVEKYLGNWSAQPGDDKVLFVDVGGSMGIQAAGFKRKYPHLAGTVILQDMKETVENPEIVKPIEGVEIMAQDFFKPQVVKGAKFYYHRNIFHDYPDERVLILLKNLLPALGKESLILIDEKVLPGRGVHKHATTLDIAMMAQVGSLERTKGQWYQLLENEGGCKILDIVTYTDEYDSILVVAPK</sequence>
<organism evidence="7 8">
    <name type="scientific">Rhynchosporium graminicola</name>
    <dbReference type="NCBI Taxonomy" id="2792576"/>
    <lineage>
        <taxon>Eukaryota</taxon>
        <taxon>Fungi</taxon>
        <taxon>Dikarya</taxon>
        <taxon>Ascomycota</taxon>
        <taxon>Pezizomycotina</taxon>
        <taxon>Leotiomycetes</taxon>
        <taxon>Helotiales</taxon>
        <taxon>Ploettnerulaceae</taxon>
        <taxon>Rhynchosporium</taxon>
    </lineage>
</organism>
<name>A0A1E1KZM2_9HELO</name>
<dbReference type="PIRSF" id="PIRSF005739">
    <property type="entry name" value="O-mtase"/>
    <property type="match status" value="1"/>
</dbReference>
<evidence type="ECO:0000259" key="5">
    <source>
        <dbReference type="Pfam" id="PF00891"/>
    </source>
</evidence>
<dbReference type="AlphaFoldDB" id="A0A1E1KZM2"/>
<dbReference type="PROSITE" id="PS51683">
    <property type="entry name" value="SAM_OMT_II"/>
    <property type="match status" value="1"/>
</dbReference>
<evidence type="ECO:0000256" key="2">
    <source>
        <dbReference type="ARBA" id="ARBA00022679"/>
    </source>
</evidence>
<dbReference type="Gene3D" id="3.40.50.150">
    <property type="entry name" value="Vaccinia Virus protein VP39"/>
    <property type="match status" value="1"/>
</dbReference>
<evidence type="ECO:0000313" key="7">
    <source>
        <dbReference type="EMBL" id="CZT03704.1"/>
    </source>
</evidence>
<dbReference type="GO" id="GO:0008171">
    <property type="term" value="F:O-methyltransferase activity"/>
    <property type="evidence" value="ECO:0007669"/>
    <property type="project" value="InterPro"/>
</dbReference>
<evidence type="ECO:0000259" key="6">
    <source>
        <dbReference type="Pfam" id="PF08100"/>
    </source>
</evidence>
<dbReference type="EMBL" id="FJUW01000029">
    <property type="protein sequence ID" value="CZT03704.1"/>
    <property type="molecule type" value="Genomic_DNA"/>
</dbReference>
<keyword evidence="3" id="KW-0949">S-adenosyl-L-methionine</keyword>
<keyword evidence="2" id="KW-0808">Transferase</keyword>
<dbReference type="GO" id="GO:0046983">
    <property type="term" value="F:protein dimerization activity"/>
    <property type="evidence" value="ECO:0007669"/>
    <property type="project" value="InterPro"/>
</dbReference>
<evidence type="ECO:0000256" key="1">
    <source>
        <dbReference type="ARBA" id="ARBA00022603"/>
    </source>
</evidence>
<evidence type="ECO:0000256" key="4">
    <source>
        <dbReference type="PIRSR" id="PIRSR005739-1"/>
    </source>
</evidence>
<dbReference type="Proteomes" id="UP000178129">
    <property type="component" value="Unassembled WGS sequence"/>
</dbReference>
<accession>A0A1E1KZM2</accession>
<comment type="caution">
    <text evidence="7">The sequence shown here is derived from an EMBL/GenBank/DDBJ whole genome shotgun (WGS) entry which is preliminary data.</text>
</comment>
<feature type="domain" description="O-methyltransferase C-terminal" evidence="5">
    <location>
        <begin position="222"/>
        <end position="363"/>
    </location>
</feature>
<reference evidence="8" key="1">
    <citation type="submission" date="2016-03" db="EMBL/GenBank/DDBJ databases">
        <authorList>
            <person name="Ploux O."/>
        </authorList>
    </citation>
    <scope>NUCLEOTIDE SEQUENCE [LARGE SCALE GENOMIC DNA]</scope>
    <source>
        <strain evidence="8">UK7</strain>
    </source>
</reference>
<dbReference type="InterPro" id="IPR036390">
    <property type="entry name" value="WH_DNA-bd_sf"/>
</dbReference>
<protein>
    <submittedName>
        <fullName evidence="7">Related to O-methyltransferase</fullName>
    </submittedName>
</protein>
<evidence type="ECO:0000313" key="8">
    <source>
        <dbReference type="Proteomes" id="UP000178129"/>
    </source>
</evidence>
<dbReference type="Pfam" id="PF00891">
    <property type="entry name" value="Methyltransf_2"/>
    <property type="match status" value="1"/>
</dbReference>
<dbReference type="InterPro" id="IPR029063">
    <property type="entry name" value="SAM-dependent_MTases_sf"/>
</dbReference>
<keyword evidence="8" id="KW-1185">Reference proteome</keyword>
<dbReference type="InterPro" id="IPR012967">
    <property type="entry name" value="COMT_dimerisation"/>
</dbReference>
<feature type="active site" description="Proton acceptor" evidence="4">
    <location>
        <position position="294"/>
    </location>
</feature>
<proteinExistence type="predicted"/>
<dbReference type="SUPFAM" id="SSF53335">
    <property type="entry name" value="S-adenosyl-L-methionine-dependent methyltransferases"/>
    <property type="match status" value="1"/>
</dbReference>
<dbReference type="PANTHER" id="PTHR43712:SF4">
    <property type="entry name" value="O-METHYLTRANSFERASE DOMAIN-CONTAINING PROTEIN"/>
    <property type="match status" value="1"/>
</dbReference>
<dbReference type="InterPro" id="IPR036388">
    <property type="entry name" value="WH-like_DNA-bd_sf"/>
</dbReference>